<dbReference type="RefSeq" id="WP_185779519.1">
    <property type="nucleotide sequence ID" value="NZ_JACJUU010000004.1"/>
</dbReference>
<organism evidence="2 3">
    <name type="scientific">Pusillimonas minor</name>
    <dbReference type="NCBI Taxonomy" id="2697024"/>
    <lineage>
        <taxon>Bacteria</taxon>
        <taxon>Pseudomonadati</taxon>
        <taxon>Pseudomonadota</taxon>
        <taxon>Betaproteobacteria</taxon>
        <taxon>Burkholderiales</taxon>
        <taxon>Alcaligenaceae</taxon>
        <taxon>Pusillimonas</taxon>
    </lineage>
</organism>
<reference evidence="2 3" key="1">
    <citation type="submission" date="2020-08" db="EMBL/GenBank/DDBJ databases">
        <title>Paraeoetvoesia sp. YC-7-48 draft genome sequence.</title>
        <authorList>
            <person name="Yao L."/>
        </authorList>
    </citation>
    <scope>NUCLEOTIDE SEQUENCE [LARGE SCALE GENOMIC DNA]</scope>
    <source>
        <strain evidence="3">YC-7-48</strain>
    </source>
</reference>
<protein>
    <submittedName>
        <fullName evidence="2">DUF934 domain-containing protein</fullName>
    </submittedName>
</protein>
<dbReference type="InterPro" id="IPR008318">
    <property type="entry name" value="UCP030820"/>
</dbReference>
<dbReference type="Pfam" id="PF06073">
    <property type="entry name" value="DUF934"/>
    <property type="match status" value="1"/>
</dbReference>
<gene>
    <name evidence="2" type="ORF">GTU67_07775</name>
</gene>
<accession>A0A842HR21</accession>
<comment type="caution">
    <text evidence="2">The sequence shown here is derived from an EMBL/GenBank/DDBJ whole genome shotgun (WGS) entry which is preliminary data.</text>
</comment>
<sequence>MPDTQDFQTLLTASGDTRRIPKPTTWAPGHAAVPPADGTSPLSPDTAPALPPDAPHWQVGLQDWLRHQTHWAARTHTPGLVLASDTDPAALAGLCATLPPAWITIEFPVYTDGRGFTLAQLLRTRHQWVGELRASGDVLIDTVFYLRRCGFDSYLLKPGHDTPAAQQALHTFTAAYQTVYPLGI</sequence>
<proteinExistence type="predicted"/>
<dbReference type="EMBL" id="JACJUU010000004">
    <property type="protein sequence ID" value="MBC2769810.1"/>
    <property type="molecule type" value="Genomic_DNA"/>
</dbReference>
<evidence type="ECO:0000256" key="1">
    <source>
        <dbReference type="SAM" id="MobiDB-lite"/>
    </source>
</evidence>
<name>A0A842HR21_9BURK</name>
<evidence type="ECO:0000313" key="2">
    <source>
        <dbReference type="EMBL" id="MBC2769810.1"/>
    </source>
</evidence>
<feature type="region of interest" description="Disordered" evidence="1">
    <location>
        <begin position="1"/>
        <end position="53"/>
    </location>
</feature>
<keyword evidence="3" id="KW-1185">Reference proteome</keyword>
<feature type="compositionally biased region" description="Polar residues" evidence="1">
    <location>
        <begin position="1"/>
        <end position="15"/>
    </location>
</feature>
<dbReference type="Proteomes" id="UP000545386">
    <property type="component" value="Unassembled WGS sequence"/>
</dbReference>
<dbReference type="AlphaFoldDB" id="A0A842HR21"/>
<evidence type="ECO:0000313" key="3">
    <source>
        <dbReference type="Proteomes" id="UP000545386"/>
    </source>
</evidence>